<name>A0A6V8L9K2_9ACTN</name>
<evidence type="ECO:0000313" key="4">
    <source>
        <dbReference type="Proteomes" id="UP000482960"/>
    </source>
</evidence>
<reference evidence="3 4" key="1">
    <citation type="submission" date="2020-03" db="EMBL/GenBank/DDBJ databases">
        <title>Whole genome shotgun sequence of Phytohabitans rumicis NBRC 108638.</title>
        <authorList>
            <person name="Komaki H."/>
            <person name="Tamura T."/>
        </authorList>
    </citation>
    <scope>NUCLEOTIDE SEQUENCE [LARGE SCALE GENOMIC DNA]</scope>
    <source>
        <strain evidence="3 4">NBRC 108638</strain>
    </source>
</reference>
<dbReference type="AlphaFoldDB" id="A0A6V8L9K2"/>
<keyword evidence="2" id="KW-1133">Transmembrane helix</keyword>
<protein>
    <submittedName>
        <fullName evidence="3">Uncharacterized protein</fullName>
    </submittedName>
</protein>
<proteinExistence type="predicted"/>
<evidence type="ECO:0000256" key="2">
    <source>
        <dbReference type="SAM" id="Phobius"/>
    </source>
</evidence>
<dbReference type="Proteomes" id="UP000482960">
    <property type="component" value="Unassembled WGS sequence"/>
</dbReference>
<comment type="caution">
    <text evidence="3">The sequence shown here is derived from an EMBL/GenBank/DDBJ whole genome shotgun (WGS) entry which is preliminary data.</text>
</comment>
<evidence type="ECO:0000256" key="1">
    <source>
        <dbReference type="SAM" id="MobiDB-lite"/>
    </source>
</evidence>
<dbReference type="EMBL" id="BLPG01000001">
    <property type="protein sequence ID" value="GFJ90756.1"/>
    <property type="molecule type" value="Genomic_DNA"/>
</dbReference>
<feature type="transmembrane region" description="Helical" evidence="2">
    <location>
        <begin position="56"/>
        <end position="73"/>
    </location>
</feature>
<feature type="transmembrane region" description="Helical" evidence="2">
    <location>
        <begin position="21"/>
        <end position="44"/>
    </location>
</feature>
<keyword evidence="2" id="KW-0472">Membrane</keyword>
<organism evidence="3 4">
    <name type="scientific">Phytohabitans rumicis</name>
    <dbReference type="NCBI Taxonomy" id="1076125"/>
    <lineage>
        <taxon>Bacteria</taxon>
        <taxon>Bacillati</taxon>
        <taxon>Actinomycetota</taxon>
        <taxon>Actinomycetes</taxon>
        <taxon>Micromonosporales</taxon>
        <taxon>Micromonosporaceae</taxon>
    </lineage>
</organism>
<keyword evidence="4" id="KW-1185">Reference proteome</keyword>
<accession>A0A6V8L9K2</accession>
<feature type="transmembrane region" description="Helical" evidence="2">
    <location>
        <begin position="80"/>
        <end position="96"/>
    </location>
</feature>
<feature type="region of interest" description="Disordered" evidence="1">
    <location>
        <begin position="249"/>
        <end position="291"/>
    </location>
</feature>
<evidence type="ECO:0000313" key="3">
    <source>
        <dbReference type="EMBL" id="GFJ90756.1"/>
    </source>
</evidence>
<feature type="region of interest" description="Disordered" evidence="1">
    <location>
        <begin position="126"/>
        <end position="154"/>
    </location>
</feature>
<dbReference type="InterPro" id="IPR046096">
    <property type="entry name" value="DUF6114"/>
</dbReference>
<feature type="region of interest" description="Disordered" evidence="1">
    <location>
        <begin position="195"/>
        <end position="222"/>
    </location>
</feature>
<feature type="compositionally biased region" description="Low complexity" evidence="1">
    <location>
        <begin position="195"/>
        <end position="209"/>
    </location>
</feature>
<reference evidence="3 4" key="2">
    <citation type="submission" date="2020-03" db="EMBL/GenBank/DDBJ databases">
        <authorList>
            <person name="Ichikawa N."/>
            <person name="Kimura A."/>
            <person name="Kitahashi Y."/>
            <person name="Uohara A."/>
        </authorList>
    </citation>
    <scope>NUCLEOTIDE SEQUENCE [LARGE SCALE GENOMIC DNA]</scope>
    <source>
        <strain evidence="3 4">NBRC 108638</strain>
    </source>
</reference>
<sequence>MTTPNLWVRGWRAFRGWRRSRPFWGGLFTLLAGLEIFATTQMSLAGLTFQMGPTGFLSWLIPTILATCGLLMWFTPQHRLFYAIVAAVTAVFSLIGVNLGGFLIGLLFGMVGSALGFAWVQVPSTEGPASPAEPEGAQPEPDDDATVDDLLSGEQPPRHRTQLFAVTLILMSVAAVGVVTAPGAGPAYAAPCATTPAPTASAPATTATPSPTPAPAEGEDDGNIVTDIIEGIGSVLDGIGDLLGIGGTEESAAAEPTPSPSPSASASPSPIPTKKPCAPGTGTGTDEDGEDDEPAVVAAAQLDPPAGIQPISRTPSRMTGTKQTNWALKYVGVTALPVRGGGTTEVLWFEMGKSTTDDFELRPAIPGDKTMSLKSSALTVEGHVRFFTPRFTGKLLGLPQVYTPDSPPPLIPGVEIPLIPIVFTDIDIQLAYIDCDKLGSPDLINTLPS</sequence>
<dbReference type="Pfam" id="PF19609">
    <property type="entry name" value="DUF6114"/>
    <property type="match status" value="1"/>
</dbReference>
<feature type="compositionally biased region" description="Low complexity" evidence="1">
    <location>
        <begin position="249"/>
        <end position="268"/>
    </location>
</feature>
<gene>
    <name evidence="3" type="ORF">Prum_043980</name>
</gene>
<dbReference type="RefSeq" id="WP_173078049.1">
    <property type="nucleotide sequence ID" value="NZ_BAABJB010000003.1"/>
</dbReference>
<keyword evidence="2" id="KW-0812">Transmembrane</keyword>